<dbReference type="SUPFAM" id="SSF52047">
    <property type="entry name" value="RNI-like"/>
    <property type="match status" value="1"/>
</dbReference>
<organism evidence="1 2">
    <name type="scientific">Lunasporangiospora selenospora</name>
    <dbReference type="NCBI Taxonomy" id="979761"/>
    <lineage>
        <taxon>Eukaryota</taxon>
        <taxon>Fungi</taxon>
        <taxon>Fungi incertae sedis</taxon>
        <taxon>Mucoromycota</taxon>
        <taxon>Mortierellomycotina</taxon>
        <taxon>Mortierellomycetes</taxon>
        <taxon>Mortierellales</taxon>
        <taxon>Mortierellaceae</taxon>
        <taxon>Lunasporangiospora</taxon>
    </lineage>
</organism>
<gene>
    <name evidence="1" type="ORF">BGW38_007043</name>
</gene>
<dbReference type="Gene3D" id="3.80.10.10">
    <property type="entry name" value="Ribonuclease Inhibitor"/>
    <property type="match status" value="1"/>
</dbReference>
<keyword evidence="2" id="KW-1185">Reference proteome</keyword>
<accession>A0A9P6K9X8</accession>
<dbReference type="AlphaFoldDB" id="A0A9P6K9X8"/>
<proteinExistence type="predicted"/>
<name>A0A9P6K9X8_9FUNG</name>
<feature type="non-terminal residue" evidence="1">
    <location>
        <position position="516"/>
    </location>
</feature>
<comment type="caution">
    <text evidence="1">The sequence shown here is derived from an EMBL/GenBank/DDBJ whole genome shotgun (WGS) entry which is preliminary data.</text>
</comment>
<dbReference type="EMBL" id="JAABOA010004588">
    <property type="protein sequence ID" value="KAF9577629.1"/>
    <property type="molecule type" value="Genomic_DNA"/>
</dbReference>
<sequence length="516" mass="59041">MDQLELAPNGPLPLMEEELDSPPTEIFSNLSPGEPLQALDSHYKHSRMKNTKDGDAQFDRNVNMIFFQLYKQTSGPRSEFPDDFDFRKYGFDCSLPPLNWDVTSVKGLWGSFKTRSLYSLFLGKNIVDFSKLHHIEFTLTRKTLLELREFSANPEEGWHNQTRMDVTAEILTKATAVKSIILSQELVIEEKDSGVMEWVQLNEKDEFIPLSVSGRPLWPALETVELYKVSFLKYSFINDLNRNSPALRRLRIDGCIFVSPRSDPVDEEDCRPRKRVKGCSGEPMPPLLELLQPSESSIRELELIRVRRGMSPKEQVRFAGQLRQLESFTFDVYHESDNYQPHSRTLLSNEATQYGWFGNLQSLHVKCAPMVDVIIGAANNLKKLTLENQTLDSTIIQAILNRAGTLVYIDLWDCRIAPNEVNTYQGFLTAIMRGCTMLRVLRCDGGEDSPFLLISRKYLHDNFGGNQESDEMDIVNIHDNDGGWQCSQLEELTITPKLLTTSNVSHRPQDSELFYL</sequence>
<evidence type="ECO:0000313" key="1">
    <source>
        <dbReference type="EMBL" id="KAF9577629.1"/>
    </source>
</evidence>
<dbReference type="Proteomes" id="UP000780801">
    <property type="component" value="Unassembled WGS sequence"/>
</dbReference>
<reference evidence="1" key="1">
    <citation type="journal article" date="2020" name="Fungal Divers.">
        <title>Resolving the Mortierellaceae phylogeny through synthesis of multi-gene phylogenetics and phylogenomics.</title>
        <authorList>
            <person name="Vandepol N."/>
            <person name="Liber J."/>
            <person name="Desiro A."/>
            <person name="Na H."/>
            <person name="Kennedy M."/>
            <person name="Barry K."/>
            <person name="Grigoriev I.V."/>
            <person name="Miller A.N."/>
            <person name="O'Donnell K."/>
            <person name="Stajich J.E."/>
            <person name="Bonito G."/>
        </authorList>
    </citation>
    <scope>NUCLEOTIDE SEQUENCE</scope>
    <source>
        <strain evidence="1">KOD1015</strain>
    </source>
</reference>
<dbReference type="InterPro" id="IPR032675">
    <property type="entry name" value="LRR_dom_sf"/>
</dbReference>
<protein>
    <submittedName>
        <fullName evidence="1">Uncharacterized protein</fullName>
    </submittedName>
</protein>
<evidence type="ECO:0000313" key="2">
    <source>
        <dbReference type="Proteomes" id="UP000780801"/>
    </source>
</evidence>